<keyword evidence="7" id="KW-1185">Reference proteome</keyword>
<keyword evidence="2" id="KW-0067">ATP-binding</keyword>
<dbReference type="Pfam" id="PF09369">
    <property type="entry name" value="MZB"/>
    <property type="match status" value="1"/>
</dbReference>
<dbReference type="CDD" id="cd17923">
    <property type="entry name" value="DEXHc_Hrq1-like"/>
    <property type="match status" value="1"/>
</dbReference>
<dbReference type="GeneID" id="37029711"/>
<dbReference type="Gene3D" id="3.40.50.300">
    <property type="entry name" value="P-loop containing nucleotide triphosphate hydrolases"/>
    <property type="match status" value="2"/>
</dbReference>
<dbReference type="InterPro" id="IPR011545">
    <property type="entry name" value="DEAD/DEAH_box_helicase_dom"/>
</dbReference>
<dbReference type="RefSeq" id="XP_025359298.1">
    <property type="nucleotide sequence ID" value="XM_025507888.1"/>
</dbReference>
<dbReference type="InterPro" id="IPR014939">
    <property type="entry name" value="CDT1_Gemini-bd-like"/>
</dbReference>
<dbReference type="PANTHER" id="PTHR47957:SF3">
    <property type="entry name" value="ATP-DEPENDENT HELICASE HRQ1"/>
    <property type="match status" value="1"/>
</dbReference>
<dbReference type="InterPro" id="IPR055227">
    <property type="entry name" value="HRQ1_WHD"/>
</dbReference>
<dbReference type="Pfam" id="PF22982">
    <property type="entry name" value="WHD_HRQ1"/>
    <property type="match status" value="1"/>
</dbReference>
<dbReference type="SMART" id="SM00490">
    <property type="entry name" value="HELICc"/>
    <property type="match status" value="1"/>
</dbReference>
<evidence type="ECO:0000256" key="3">
    <source>
        <dbReference type="SAM" id="MobiDB-lite"/>
    </source>
</evidence>
<dbReference type="OrthoDB" id="18781at2759"/>
<dbReference type="SMART" id="SM00487">
    <property type="entry name" value="DEXDc"/>
    <property type="match status" value="1"/>
</dbReference>
<keyword evidence="6" id="KW-0378">Hydrolase</keyword>
<gene>
    <name evidence="6" type="ORF">BDZ90DRAFT_256332</name>
</gene>
<evidence type="ECO:0000259" key="4">
    <source>
        <dbReference type="PROSITE" id="PS51192"/>
    </source>
</evidence>
<evidence type="ECO:0000256" key="1">
    <source>
        <dbReference type="ARBA" id="ARBA00022741"/>
    </source>
</evidence>
<keyword evidence="1" id="KW-0547">Nucleotide-binding</keyword>
<dbReference type="Pfam" id="PF08839">
    <property type="entry name" value="CDT1"/>
    <property type="match status" value="1"/>
</dbReference>
<reference evidence="6 7" key="1">
    <citation type="journal article" date="2018" name="Mol. Biol. Evol.">
        <title>Broad Genomic Sampling Reveals a Smut Pathogenic Ancestry of the Fungal Clade Ustilaginomycotina.</title>
        <authorList>
            <person name="Kijpornyongpan T."/>
            <person name="Mondo S.J."/>
            <person name="Barry K."/>
            <person name="Sandor L."/>
            <person name="Lee J."/>
            <person name="Lipzen A."/>
            <person name="Pangilinan J."/>
            <person name="LaButti K."/>
            <person name="Hainaut M."/>
            <person name="Henrissat B."/>
            <person name="Grigoriev I.V."/>
            <person name="Spatafora J.W."/>
            <person name="Aime M.C."/>
        </authorList>
    </citation>
    <scope>NUCLEOTIDE SEQUENCE [LARGE SCALE GENOMIC DNA]</scope>
    <source>
        <strain evidence="6 7">MCA 5214</strain>
    </source>
</reference>
<organism evidence="6 7">
    <name type="scientific">Jaminaea rosea</name>
    <dbReference type="NCBI Taxonomy" id="1569628"/>
    <lineage>
        <taxon>Eukaryota</taxon>
        <taxon>Fungi</taxon>
        <taxon>Dikarya</taxon>
        <taxon>Basidiomycota</taxon>
        <taxon>Ustilaginomycotina</taxon>
        <taxon>Exobasidiomycetes</taxon>
        <taxon>Microstromatales</taxon>
        <taxon>Microstromatales incertae sedis</taxon>
        <taxon>Jaminaea</taxon>
    </lineage>
</organism>
<dbReference type="PANTHER" id="PTHR47957">
    <property type="entry name" value="ATP-DEPENDENT HELICASE HRQ1"/>
    <property type="match status" value="1"/>
</dbReference>
<dbReference type="PROSITE" id="PS51194">
    <property type="entry name" value="HELICASE_CTER"/>
    <property type="match status" value="1"/>
</dbReference>
<feature type="region of interest" description="Disordered" evidence="3">
    <location>
        <begin position="114"/>
        <end position="134"/>
    </location>
</feature>
<name>A0A316UHD8_9BASI</name>
<dbReference type="InterPro" id="IPR014001">
    <property type="entry name" value="Helicase_ATP-bd"/>
</dbReference>
<dbReference type="InterPro" id="IPR036390">
    <property type="entry name" value="WH_DNA-bd_sf"/>
</dbReference>
<proteinExistence type="predicted"/>
<evidence type="ECO:0000313" key="7">
    <source>
        <dbReference type="Proteomes" id="UP000245884"/>
    </source>
</evidence>
<dbReference type="STRING" id="1569628.A0A316UHD8"/>
<dbReference type="Pfam" id="PF00270">
    <property type="entry name" value="DEAD"/>
    <property type="match status" value="1"/>
</dbReference>
<protein>
    <submittedName>
        <fullName evidence="6">P-loop containing nucleoside triphosphate hydrolase protein</fullName>
    </submittedName>
</protein>
<dbReference type="GO" id="GO:0005634">
    <property type="term" value="C:nucleus"/>
    <property type="evidence" value="ECO:0007669"/>
    <property type="project" value="TreeGrafter"/>
</dbReference>
<feature type="region of interest" description="Disordered" evidence="3">
    <location>
        <begin position="300"/>
        <end position="324"/>
    </location>
</feature>
<feature type="domain" description="Helicase C-terminal" evidence="5">
    <location>
        <begin position="698"/>
        <end position="876"/>
    </location>
</feature>
<evidence type="ECO:0000256" key="2">
    <source>
        <dbReference type="ARBA" id="ARBA00022840"/>
    </source>
</evidence>
<dbReference type="GO" id="GO:0006289">
    <property type="term" value="P:nucleotide-excision repair"/>
    <property type="evidence" value="ECO:0007669"/>
    <property type="project" value="TreeGrafter"/>
</dbReference>
<feature type="compositionally biased region" description="Basic residues" evidence="3">
    <location>
        <begin position="1"/>
        <end position="11"/>
    </location>
</feature>
<dbReference type="InterPro" id="IPR027417">
    <property type="entry name" value="P-loop_NTPase"/>
</dbReference>
<dbReference type="InterPro" id="IPR001650">
    <property type="entry name" value="Helicase_C-like"/>
</dbReference>
<dbReference type="SMART" id="SM01075">
    <property type="entry name" value="CDT1"/>
    <property type="match status" value="1"/>
</dbReference>
<dbReference type="GO" id="GO:0036297">
    <property type="term" value="P:interstrand cross-link repair"/>
    <property type="evidence" value="ECO:0007669"/>
    <property type="project" value="TreeGrafter"/>
</dbReference>
<dbReference type="CDD" id="cd18797">
    <property type="entry name" value="SF2_C_Hrq"/>
    <property type="match status" value="1"/>
</dbReference>
<dbReference type="PROSITE" id="PS51192">
    <property type="entry name" value="HELICASE_ATP_BIND_1"/>
    <property type="match status" value="1"/>
</dbReference>
<dbReference type="SUPFAM" id="SSF52540">
    <property type="entry name" value="P-loop containing nucleoside triphosphate hydrolases"/>
    <property type="match status" value="1"/>
</dbReference>
<dbReference type="GO" id="GO:0016787">
    <property type="term" value="F:hydrolase activity"/>
    <property type="evidence" value="ECO:0007669"/>
    <property type="project" value="UniProtKB-KW"/>
</dbReference>
<dbReference type="GO" id="GO:0043138">
    <property type="term" value="F:3'-5' DNA helicase activity"/>
    <property type="evidence" value="ECO:0007669"/>
    <property type="project" value="TreeGrafter"/>
</dbReference>
<evidence type="ECO:0000259" key="5">
    <source>
        <dbReference type="PROSITE" id="PS51194"/>
    </source>
</evidence>
<dbReference type="InterPro" id="IPR018973">
    <property type="entry name" value="MZB"/>
</dbReference>
<sequence length="1283" mass="142751">MKAAKRKRRASSRPINVDASDDEEEAGPSGSSKAIKQEPGDDATQAIVIKDESDEEDIKPLIHAPQPLRAPRTPSPPPRQSHTHQEQIIIAAEEQDSHELPLDVEPRAEAHNANFANTPDAEPPPEDADAGAVPREDIPWPEPFERLEEIFKALNTVYSFCSARKHLATTFDTLRSSVEKLVGRELEVHHIAQLKSLLPDLINFAYVDSDALEVHLDAHKSDASRQKRAEQDEIYEEAARAVREEGSTYEASLARPSGAGSEVLPSVAALQAESSRSTHTRGDDYVLLFEFNDGTLQGAKATARGRRSIGMRRGPNRDANKKQPLRRLYDIPSTSSMKKLIDKRNAKFESAVCELLAACQAKGEDSVDLLVAAANDHVPLNPETAERPKGETPRKKRIRLDYLMNHPDERPPIKDVIDEFEGEPWWCDQVVPGGRKTIPAREARFDGLTFVLTQELVNALWATRKIEEFFLHQAEALNYLDEGLNVIVSTSTSSGKSLIYQVPIVRALETDLNSTAMFIFPTKALAQDQKRSLEDLISSHVGLAEQGVMVATYDGDTDKELRLDIRDRANVIFTNPDMLHQSILPNEHHWRRFLRSLRFVVVDELHTYNGLFGAHVSLIMRRLRRMCNALGNRGVQFISCSATVANPREHMQTLFGITDVQVVTEDGSPCGAKEWLIWNPPLIDEQDPKQGRVSAYAEVSKIFRHLVSRGVRTIIFTKVRRTCEIVISQIKKDLLLEHRHDIVEKVASYRSGYSAQDRRKIEQDMWKGSLLGIVATSALELGIDIGSLDAVIMLGFPYSISSLRQQSGRAGRRLKDSLTVLCCDPFPMDQHYARFPEDVFEQPDSALSVDLSNDFVLEAHLQCAAEEMPLHLTDDAAYFGPHLASLCRTRLVPDDDGFYHCRSELRPNPARQVAIRGARQVTYSYIDATPGRGSRVMEEVEIDRAIFEAFEGAVFMHQGQSYICKDISHDMRIAQMVRADVNFHTRPRDHTDTDATETLRIRALRGSESRAYFGKVTITTHVWGYFKVDKRANILDAVDVDCPPFVRHTRGFWLDVPMWVVQCLVDEGIQAAAAIHAAEHALLSLTPMFVVSLAGDVRTECKLALKERVLTSTRKRPARLIFYDLPGQNGGICEKSFEHLDGLIRIAVAVIEACGCAEGCPGCVTSQTCAYANQVTSKAGALAVLRALIGLEPFVRQDGAAAAAASPSSPQLGIDENPLSATIAEAPAVPLASDATQEVEEYDERLPPSLEENLRRLEGFARMARDGEVDQRPAMGKSLLFSE</sequence>
<dbReference type="Proteomes" id="UP000245884">
    <property type="component" value="Unassembled WGS sequence"/>
</dbReference>
<accession>A0A316UHD8</accession>
<dbReference type="EMBL" id="KZ819679">
    <property type="protein sequence ID" value="PWN24686.1"/>
    <property type="molecule type" value="Genomic_DNA"/>
</dbReference>
<feature type="region of interest" description="Disordered" evidence="3">
    <location>
        <begin position="1"/>
        <end position="85"/>
    </location>
</feature>
<feature type="domain" description="Helicase ATP-binding" evidence="4">
    <location>
        <begin position="477"/>
        <end position="662"/>
    </location>
</feature>
<dbReference type="GO" id="GO:0003676">
    <property type="term" value="F:nucleic acid binding"/>
    <property type="evidence" value="ECO:0007669"/>
    <property type="project" value="InterPro"/>
</dbReference>
<dbReference type="SUPFAM" id="SSF46785">
    <property type="entry name" value="Winged helix' DNA-binding domain"/>
    <property type="match status" value="1"/>
</dbReference>
<dbReference type="GO" id="GO:0005524">
    <property type="term" value="F:ATP binding"/>
    <property type="evidence" value="ECO:0007669"/>
    <property type="project" value="UniProtKB-KW"/>
</dbReference>
<evidence type="ECO:0000313" key="6">
    <source>
        <dbReference type="EMBL" id="PWN24686.1"/>
    </source>
</evidence>
<dbReference type="Pfam" id="PF00271">
    <property type="entry name" value="Helicase_C"/>
    <property type="match status" value="1"/>
</dbReference>